<evidence type="ECO:0000313" key="6">
    <source>
        <dbReference type="EMBL" id="JAG85580.1"/>
    </source>
</evidence>
<evidence type="ECO:0000256" key="2">
    <source>
        <dbReference type="ARBA" id="ARBA00022737"/>
    </source>
</evidence>
<dbReference type="SUPFAM" id="SSF48403">
    <property type="entry name" value="Ankyrin repeat"/>
    <property type="match status" value="1"/>
</dbReference>
<protein>
    <submittedName>
        <fullName evidence="6">TSA: Wollemia nobilis Ref_Wollemi_Transcript_25705_1159 transcribed RNA sequence</fullName>
    </submittedName>
</protein>
<name>A0A0C9QLX1_9CONI</name>
<proteinExistence type="inferred from homology"/>
<feature type="region of interest" description="Disordered" evidence="5">
    <location>
        <begin position="1"/>
        <end position="33"/>
    </location>
</feature>
<evidence type="ECO:0000256" key="3">
    <source>
        <dbReference type="ARBA" id="ARBA00023043"/>
    </source>
</evidence>
<comment type="similarity">
    <text evidence="1">Belongs to the ankyrin SOCS box (ASB) family.</text>
</comment>
<evidence type="ECO:0000256" key="1">
    <source>
        <dbReference type="ARBA" id="ARBA00005949"/>
    </source>
</evidence>
<dbReference type="Pfam" id="PF00023">
    <property type="entry name" value="Ank"/>
    <property type="match status" value="1"/>
</dbReference>
<keyword evidence="3 4" id="KW-0040">ANK repeat</keyword>
<dbReference type="PROSITE" id="PS50297">
    <property type="entry name" value="ANK_REP_REGION"/>
    <property type="match status" value="2"/>
</dbReference>
<feature type="compositionally biased region" description="Acidic residues" evidence="5">
    <location>
        <begin position="11"/>
        <end position="33"/>
    </location>
</feature>
<dbReference type="SMART" id="SM00248">
    <property type="entry name" value="ANK"/>
    <property type="match status" value="4"/>
</dbReference>
<reference evidence="6" key="1">
    <citation type="submission" date="2015-02" db="EMBL/GenBank/DDBJ databases">
        <title>A transcriptome of Wollemia nobilis - a relic of Gondwana.</title>
        <authorList>
            <person name="Chia J.Y."/>
            <person name="Leong Y.S."/>
            <person name="Abdul Karim S."/>
            <person name="Wan Azmi N."/>
            <person name="Hercus R."/>
            <person name="Croft L."/>
        </authorList>
    </citation>
    <scope>NUCLEOTIDE SEQUENCE</scope>
    <source>
        <strain evidence="6">MaeBrown</strain>
        <tissue evidence="6">Leaf</tissue>
    </source>
</reference>
<feature type="repeat" description="ANK" evidence="4">
    <location>
        <begin position="159"/>
        <end position="191"/>
    </location>
</feature>
<dbReference type="GO" id="GO:0016567">
    <property type="term" value="P:protein ubiquitination"/>
    <property type="evidence" value="ECO:0007669"/>
    <property type="project" value="TreeGrafter"/>
</dbReference>
<sequence length="220" mass="23761">MAVPHRQNGFTEDEEVELEWEDEGDEDDSDEEHELLEEGWIDLGEDDLDVPRDLRAVMTAAELGDVDALRHALDNLNGSIDQSAEDGDTALHLACLYGYMPCVQLLLERRASLDSKDEDGAIPLHDACAGGFVDIVQALLDAAENKDHLKNLLDTADVDGDTPLHHAARGTHVEVVQLLLSAGASPSLPNVLGKTPADLAEPDTEVRRVLDSAVRASIAS</sequence>
<evidence type="ECO:0000256" key="4">
    <source>
        <dbReference type="PROSITE-ProRule" id="PRU00023"/>
    </source>
</evidence>
<dbReference type="EMBL" id="GCHU01025513">
    <property type="protein sequence ID" value="JAG85580.1"/>
    <property type="molecule type" value="Transcribed_RNA"/>
</dbReference>
<dbReference type="PANTHER" id="PTHR24136">
    <property type="entry name" value="SOWAH (DROSOPHILA) HOMOLOG"/>
    <property type="match status" value="1"/>
</dbReference>
<dbReference type="InterPro" id="IPR002110">
    <property type="entry name" value="Ankyrin_rpt"/>
</dbReference>
<feature type="repeat" description="ANK" evidence="4">
    <location>
        <begin position="86"/>
        <end position="118"/>
    </location>
</feature>
<dbReference type="InterPro" id="IPR036770">
    <property type="entry name" value="Ankyrin_rpt-contain_sf"/>
</dbReference>
<dbReference type="Pfam" id="PF12796">
    <property type="entry name" value="Ank_2"/>
    <property type="match status" value="1"/>
</dbReference>
<keyword evidence="2" id="KW-0677">Repeat</keyword>
<feature type="repeat" description="ANK" evidence="4">
    <location>
        <begin position="119"/>
        <end position="151"/>
    </location>
</feature>
<dbReference type="FunFam" id="1.25.40.20:FF:000316">
    <property type="entry name" value="BRCA1-associated RING domain protein 1"/>
    <property type="match status" value="1"/>
</dbReference>
<dbReference type="PRINTS" id="PR01415">
    <property type="entry name" value="ANKYRIN"/>
</dbReference>
<dbReference type="GO" id="GO:0045732">
    <property type="term" value="P:positive regulation of protein catabolic process"/>
    <property type="evidence" value="ECO:0007669"/>
    <property type="project" value="TreeGrafter"/>
</dbReference>
<dbReference type="AlphaFoldDB" id="A0A0C9QLX1"/>
<dbReference type="Gene3D" id="1.25.40.20">
    <property type="entry name" value="Ankyrin repeat-containing domain"/>
    <property type="match status" value="2"/>
</dbReference>
<evidence type="ECO:0000256" key="5">
    <source>
        <dbReference type="SAM" id="MobiDB-lite"/>
    </source>
</evidence>
<accession>A0A0C9QLX1</accession>
<dbReference type="PROSITE" id="PS50088">
    <property type="entry name" value="ANK_REPEAT"/>
    <property type="match status" value="3"/>
</dbReference>
<dbReference type="PANTHER" id="PTHR24136:SF15">
    <property type="entry name" value="ANK_REP_REGION DOMAIN-CONTAINING PROTEIN"/>
    <property type="match status" value="1"/>
</dbReference>
<dbReference type="InterPro" id="IPR051573">
    <property type="entry name" value="Ankyrin-SOCS_box_domain"/>
</dbReference>
<organism evidence="6">
    <name type="scientific">Wollemia nobilis</name>
    <dbReference type="NCBI Taxonomy" id="56998"/>
    <lineage>
        <taxon>Eukaryota</taxon>
        <taxon>Viridiplantae</taxon>
        <taxon>Streptophyta</taxon>
        <taxon>Embryophyta</taxon>
        <taxon>Tracheophyta</taxon>
        <taxon>Spermatophyta</taxon>
        <taxon>Pinopsida</taxon>
        <taxon>Pinidae</taxon>
        <taxon>Conifers II</taxon>
        <taxon>Araucariales</taxon>
        <taxon>Araucariaceae</taxon>
        <taxon>Wollemia</taxon>
    </lineage>
</organism>